<dbReference type="EMBL" id="BQXS01006138">
    <property type="protein sequence ID" value="GKT17806.1"/>
    <property type="molecule type" value="Genomic_DNA"/>
</dbReference>
<sequence length="32" mass="3718">MIDSASAKEQAIVEEVKRTKKEDLERHYANDL</sequence>
<proteinExistence type="predicted"/>
<feature type="non-terminal residue" evidence="1">
    <location>
        <position position="32"/>
    </location>
</feature>
<gene>
    <name evidence="1" type="ORF">ADUPG1_004223</name>
</gene>
<reference evidence="1" key="1">
    <citation type="submission" date="2022-03" db="EMBL/GenBank/DDBJ databases">
        <title>Draft genome sequence of Aduncisulcus paluster, a free-living microaerophilic Fornicata.</title>
        <authorList>
            <person name="Yuyama I."/>
            <person name="Kume K."/>
            <person name="Tamura T."/>
            <person name="Inagaki Y."/>
            <person name="Hashimoto T."/>
        </authorList>
    </citation>
    <scope>NUCLEOTIDE SEQUENCE</scope>
    <source>
        <strain evidence="1">NY0171</strain>
    </source>
</reference>
<protein>
    <submittedName>
        <fullName evidence="1">Uncharacterized protein</fullName>
    </submittedName>
</protein>
<comment type="caution">
    <text evidence="1">The sequence shown here is derived from an EMBL/GenBank/DDBJ whole genome shotgun (WGS) entry which is preliminary data.</text>
</comment>
<evidence type="ECO:0000313" key="2">
    <source>
        <dbReference type="Proteomes" id="UP001057375"/>
    </source>
</evidence>
<evidence type="ECO:0000313" key="1">
    <source>
        <dbReference type="EMBL" id="GKT17806.1"/>
    </source>
</evidence>
<dbReference type="Proteomes" id="UP001057375">
    <property type="component" value="Unassembled WGS sequence"/>
</dbReference>
<name>A0ABQ5JUV1_9EUKA</name>
<organism evidence="1 2">
    <name type="scientific">Aduncisulcus paluster</name>
    <dbReference type="NCBI Taxonomy" id="2918883"/>
    <lineage>
        <taxon>Eukaryota</taxon>
        <taxon>Metamonada</taxon>
        <taxon>Carpediemonas-like organisms</taxon>
        <taxon>Aduncisulcus</taxon>
    </lineage>
</organism>
<accession>A0ABQ5JUV1</accession>
<keyword evidence="2" id="KW-1185">Reference proteome</keyword>